<evidence type="ECO:0000313" key="2">
    <source>
        <dbReference type="EMBL" id="AEH37347.1"/>
    </source>
</evidence>
<dbReference type="Proteomes" id="UP000006794">
    <property type="component" value="Chromosome"/>
</dbReference>
<keyword evidence="3" id="KW-1185">Reference proteome</keyword>
<keyword evidence="1" id="KW-0472">Membrane</keyword>
<keyword evidence="1" id="KW-0812">Transmembrane</keyword>
<dbReference type="GeneID" id="89920830"/>
<dbReference type="KEGG" id="hxa:Halxa_2731"/>
<dbReference type="RefSeq" id="WP_013880237.1">
    <property type="nucleotide sequence ID" value="NC_015666.1"/>
</dbReference>
<feature type="transmembrane region" description="Helical" evidence="1">
    <location>
        <begin position="67"/>
        <end position="85"/>
    </location>
</feature>
<evidence type="ECO:0000313" key="3">
    <source>
        <dbReference type="Proteomes" id="UP000006794"/>
    </source>
</evidence>
<sequence>MLVYAVGLGHFARENGSALAALANDLTAIGADPATLWATLLAGRHGIEVPAAFVVQLELLEPPLAPLEWTGALAGLIVAAVAIVLGVRLGWREDTWGTITIDETIFLALAVTVSATLFGGPLLAGAALMPFLFAVIVHRTRLGPGWKPSYLYVVPVLAPAVALGAGLAGYASLPGDLLAFVVLPFAGAFGLPLRATIRKHFDR</sequence>
<keyword evidence="1" id="KW-1133">Transmembrane helix</keyword>
<dbReference type="EMBL" id="CP002839">
    <property type="protein sequence ID" value="AEH37347.1"/>
    <property type="molecule type" value="Genomic_DNA"/>
</dbReference>
<dbReference type="AlphaFoldDB" id="F8D356"/>
<evidence type="ECO:0000256" key="1">
    <source>
        <dbReference type="SAM" id="Phobius"/>
    </source>
</evidence>
<dbReference type="eggNOG" id="arCOG13433">
    <property type="taxonomic scope" value="Archaea"/>
</dbReference>
<feature type="transmembrane region" description="Helical" evidence="1">
    <location>
        <begin position="105"/>
        <end position="137"/>
    </location>
</feature>
<name>F8D356_HALXS</name>
<gene>
    <name evidence="2" type="ordered locus">Halxa_2731</name>
</gene>
<proteinExistence type="predicted"/>
<feature type="transmembrane region" description="Helical" evidence="1">
    <location>
        <begin position="149"/>
        <end position="171"/>
    </location>
</feature>
<protein>
    <submittedName>
        <fullName evidence="2">Uncharacterized protein</fullName>
    </submittedName>
</protein>
<dbReference type="HOGENOM" id="CLU_1346440_0_0_2"/>
<reference evidence="2 3" key="1">
    <citation type="journal article" date="2012" name="Stand. Genomic Sci.">
        <title>Complete genome sequence of Halopiger xanaduensis type strain (SH-6(T)).</title>
        <authorList>
            <person name="Anderson I."/>
            <person name="Tindall B.J."/>
            <person name="Rohde M."/>
            <person name="Lucas S."/>
            <person name="Han J."/>
            <person name="Lapidus A."/>
            <person name="Cheng J.F."/>
            <person name="Goodwin L."/>
            <person name="Pitluck S."/>
            <person name="Peters L."/>
            <person name="Pati A."/>
            <person name="Mikhailova N."/>
            <person name="Pagani I."/>
            <person name="Teshima H."/>
            <person name="Han C."/>
            <person name="Tapia R."/>
            <person name="Land M."/>
            <person name="Woyke T."/>
            <person name="Klenk H.P."/>
            <person name="Kyrpides N."/>
            <person name="Ivanova N."/>
        </authorList>
    </citation>
    <scope>NUCLEOTIDE SEQUENCE [LARGE SCALE GENOMIC DNA]</scope>
    <source>
        <strain evidence="3">DSM 18323 / JCM 14033 / SH-6</strain>
    </source>
</reference>
<organism evidence="2 3">
    <name type="scientific">Halopiger xanaduensis (strain DSM 18323 / JCM 14033 / SH-6)</name>
    <dbReference type="NCBI Taxonomy" id="797210"/>
    <lineage>
        <taxon>Archaea</taxon>
        <taxon>Methanobacteriati</taxon>
        <taxon>Methanobacteriota</taxon>
        <taxon>Stenosarchaea group</taxon>
        <taxon>Halobacteria</taxon>
        <taxon>Halobacteriales</taxon>
        <taxon>Natrialbaceae</taxon>
        <taxon>Halopiger</taxon>
    </lineage>
</organism>
<accession>F8D356</accession>
<feature type="transmembrane region" description="Helical" evidence="1">
    <location>
        <begin position="177"/>
        <end position="197"/>
    </location>
</feature>